<evidence type="ECO:0000313" key="2">
    <source>
        <dbReference type="Proteomes" id="UP000027446"/>
    </source>
</evidence>
<protein>
    <submittedName>
        <fullName evidence="1">OsmC family protein</fullName>
    </submittedName>
</protein>
<dbReference type="eggNOG" id="COG1764">
    <property type="taxonomic scope" value="Bacteria"/>
</dbReference>
<sequence>MKRTATAVWKGNLREGTGTLDTQSGALDAHPYSFKARFEDENGKSGTNPEELLGAAHAGCFTMQLSHLLAEAGHPAEQLKTSATVSVEPKDGGGFEITRSALSLEANVPGIEQDIFEAIAGKAKAGCPVSVALGGVEITLETRLDR</sequence>
<evidence type="ECO:0000313" key="1">
    <source>
        <dbReference type="EMBL" id="KCZ84257.1"/>
    </source>
</evidence>
<dbReference type="PATRIC" id="fig|1280949.3.peg.248"/>
<dbReference type="RefSeq" id="WP_035568844.1">
    <property type="nucleotide sequence ID" value="NZ_ARYH01000001.1"/>
</dbReference>
<dbReference type="EMBL" id="ARYH01000001">
    <property type="protein sequence ID" value="KCZ84257.1"/>
    <property type="molecule type" value="Genomic_DNA"/>
</dbReference>
<comment type="caution">
    <text evidence="1">The sequence shown here is derived from an EMBL/GenBank/DDBJ whole genome shotgun (WGS) entry which is preliminary data.</text>
</comment>
<accession>A0A069E2Z7</accession>
<name>A0A069E2Z7_9PROT</name>
<dbReference type="AlphaFoldDB" id="A0A069E2Z7"/>
<dbReference type="Proteomes" id="UP000027446">
    <property type="component" value="Unassembled WGS sequence"/>
</dbReference>
<dbReference type="InterPro" id="IPR003718">
    <property type="entry name" value="OsmC/Ohr_fam"/>
</dbReference>
<dbReference type="Gene3D" id="3.30.300.20">
    <property type="match status" value="1"/>
</dbReference>
<reference evidence="1 2" key="1">
    <citation type="journal article" date="2014" name="Antonie Van Leeuwenhoek">
        <title>Hyphomonas beringensis sp. nov. and Hyphomonas chukchiensis sp. nov., isolated from surface seawater of the Bering Sea and Chukchi Sea.</title>
        <authorList>
            <person name="Li C."/>
            <person name="Lai Q."/>
            <person name="Li G."/>
            <person name="Dong C."/>
            <person name="Wang J."/>
            <person name="Liao Y."/>
            <person name="Shao Z."/>
        </authorList>
    </citation>
    <scope>NUCLEOTIDE SEQUENCE [LARGE SCALE GENOMIC DNA]</scope>
    <source>
        <strain evidence="1 2">MHS-3</strain>
    </source>
</reference>
<dbReference type="InterPro" id="IPR036102">
    <property type="entry name" value="OsmC/Ohrsf"/>
</dbReference>
<dbReference type="PANTHER" id="PTHR42830">
    <property type="entry name" value="OSMOTICALLY INDUCIBLE FAMILY PROTEIN"/>
    <property type="match status" value="1"/>
</dbReference>
<dbReference type="PANTHER" id="PTHR42830:SF1">
    <property type="entry name" value="OSMOTICALLY INDUCIBLE FAMILY PROTEIN"/>
    <property type="match status" value="1"/>
</dbReference>
<proteinExistence type="predicted"/>
<dbReference type="InterPro" id="IPR015946">
    <property type="entry name" value="KH_dom-like_a/b"/>
</dbReference>
<dbReference type="GO" id="GO:0004601">
    <property type="term" value="F:peroxidase activity"/>
    <property type="evidence" value="ECO:0007669"/>
    <property type="project" value="InterPro"/>
</dbReference>
<dbReference type="GO" id="GO:0006979">
    <property type="term" value="P:response to oxidative stress"/>
    <property type="evidence" value="ECO:0007669"/>
    <property type="project" value="InterPro"/>
</dbReference>
<dbReference type="InterPro" id="IPR052707">
    <property type="entry name" value="OsmC_Ohr_Peroxiredoxin"/>
</dbReference>
<dbReference type="InterPro" id="IPR019904">
    <property type="entry name" value="Peroxiredoxin_OsmC"/>
</dbReference>
<keyword evidence="2" id="KW-1185">Reference proteome</keyword>
<organism evidence="1 2">
    <name type="scientific">Hyphomonas adhaerens MHS-3</name>
    <dbReference type="NCBI Taxonomy" id="1280949"/>
    <lineage>
        <taxon>Bacteria</taxon>
        <taxon>Pseudomonadati</taxon>
        <taxon>Pseudomonadota</taxon>
        <taxon>Alphaproteobacteria</taxon>
        <taxon>Hyphomonadales</taxon>
        <taxon>Hyphomonadaceae</taxon>
        <taxon>Hyphomonas</taxon>
    </lineage>
</organism>
<gene>
    <name evidence="1" type="ORF">HAD_01220</name>
</gene>
<dbReference type="Pfam" id="PF02566">
    <property type="entry name" value="OsmC"/>
    <property type="match status" value="1"/>
</dbReference>
<dbReference type="SUPFAM" id="SSF82784">
    <property type="entry name" value="OsmC-like"/>
    <property type="match status" value="1"/>
</dbReference>
<dbReference type="STRING" id="1280949.HAD_01220"/>
<dbReference type="OrthoDB" id="9807532at2"/>
<dbReference type="NCBIfam" id="TIGR03562">
    <property type="entry name" value="osmo_induc_OsmC"/>
    <property type="match status" value="1"/>
</dbReference>